<comment type="similarity">
    <text evidence="1">Belongs to the outer membrane factor (OMF) (TC 1.B.17) family.</text>
</comment>
<evidence type="ECO:0000256" key="1">
    <source>
        <dbReference type="ARBA" id="ARBA00007613"/>
    </source>
</evidence>
<dbReference type="EMBL" id="SACO01000008">
    <property type="protein sequence ID" value="RVU04484.1"/>
    <property type="molecule type" value="Genomic_DNA"/>
</dbReference>
<dbReference type="GO" id="GO:0015562">
    <property type="term" value="F:efflux transmembrane transporter activity"/>
    <property type="evidence" value="ECO:0007669"/>
    <property type="project" value="InterPro"/>
</dbReference>
<proteinExistence type="inferred from homology"/>
<feature type="signal peptide" evidence="2">
    <location>
        <begin position="1"/>
        <end position="31"/>
    </location>
</feature>
<dbReference type="InterPro" id="IPR010131">
    <property type="entry name" value="MdtP/NodT-like"/>
</dbReference>
<feature type="chain" id="PRO_5019019659" evidence="2">
    <location>
        <begin position="32"/>
        <end position="434"/>
    </location>
</feature>
<dbReference type="Proteomes" id="UP000282837">
    <property type="component" value="Unassembled WGS sequence"/>
</dbReference>
<protein>
    <submittedName>
        <fullName evidence="3">TolC family protein</fullName>
    </submittedName>
</protein>
<gene>
    <name evidence="3" type="ORF">EOE18_11875</name>
</gene>
<dbReference type="Gene3D" id="1.20.1600.10">
    <property type="entry name" value="Outer membrane efflux proteins (OEP)"/>
    <property type="match status" value="1"/>
</dbReference>
<evidence type="ECO:0000313" key="4">
    <source>
        <dbReference type="Proteomes" id="UP000282837"/>
    </source>
</evidence>
<dbReference type="OrthoDB" id="9772909at2"/>
<keyword evidence="4" id="KW-1185">Reference proteome</keyword>
<evidence type="ECO:0000313" key="3">
    <source>
        <dbReference type="EMBL" id="RVU04484.1"/>
    </source>
</evidence>
<reference evidence="3 4" key="1">
    <citation type="submission" date="2019-01" db="EMBL/GenBank/DDBJ databases">
        <authorList>
            <person name="Chen W.-M."/>
        </authorList>
    </citation>
    <scope>NUCLEOTIDE SEQUENCE [LARGE SCALE GENOMIC DNA]</scope>
    <source>
        <strain evidence="3 4">FSY-9</strain>
    </source>
</reference>
<dbReference type="Pfam" id="PF02321">
    <property type="entry name" value="OEP"/>
    <property type="match status" value="2"/>
</dbReference>
<organism evidence="3 4">
    <name type="scientific">Novosphingobium umbonatum</name>
    <dbReference type="NCBI Taxonomy" id="1908524"/>
    <lineage>
        <taxon>Bacteria</taxon>
        <taxon>Pseudomonadati</taxon>
        <taxon>Pseudomonadota</taxon>
        <taxon>Alphaproteobacteria</taxon>
        <taxon>Sphingomonadales</taxon>
        <taxon>Sphingomonadaceae</taxon>
        <taxon>Novosphingobium</taxon>
    </lineage>
</organism>
<dbReference type="RefSeq" id="WP_127709752.1">
    <property type="nucleotide sequence ID" value="NZ_SACO01000008.1"/>
</dbReference>
<evidence type="ECO:0000256" key="2">
    <source>
        <dbReference type="SAM" id="SignalP"/>
    </source>
</evidence>
<dbReference type="PANTHER" id="PTHR30203:SF24">
    <property type="entry name" value="BLR4935 PROTEIN"/>
    <property type="match status" value="1"/>
</dbReference>
<sequence length="434" mass="47395">MPLTANSGKDRPWLRAGCSLALLLCAPSVIAGETYTLSQLEDLALSGNPALQSAARSVDGAAAAIQTARAYPDPQVEYMAGSTRYRPNVSGVSGALDSLSISQPLDLPFRRNPRIAAAKAGRDASAAAYRVFENDWIADLRRAYFDVLRRRAEKDNTQQDLSLMQSVYTKIKLRVEQGDAPRIELIRAEADLLNVQKNAQAAMLREEQALLQLRAMVGPQLPVDYTVTGQLDQPLPLPPLGGLVDKALSANPSLDQARAQSEQARHRLDYEEAGRLPTVTLRANRQVDREIRQDMIGLNLSIPLWDRRLGPVREAKAQLAQSQLALDAQTYAIRQDLEIALRQYEVAQAQVVALENGVVAQARAAVAVAETAYRAGERGLMDVLDAQRVFRSARADLIASRFELAAAWVDIQRLIAAPSQNPASSPTPANRINP</sequence>
<name>A0A437N3J3_9SPHN</name>
<dbReference type="SUPFAM" id="SSF56954">
    <property type="entry name" value="Outer membrane efflux proteins (OEP)"/>
    <property type="match status" value="1"/>
</dbReference>
<dbReference type="InterPro" id="IPR003423">
    <property type="entry name" value="OMP_efflux"/>
</dbReference>
<dbReference type="PANTHER" id="PTHR30203">
    <property type="entry name" value="OUTER MEMBRANE CATION EFFLUX PROTEIN"/>
    <property type="match status" value="1"/>
</dbReference>
<keyword evidence="2" id="KW-0732">Signal</keyword>
<dbReference type="AlphaFoldDB" id="A0A437N3J3"/>
<accession>A0A437N3J3</accession>
<comment type="caution">
    <text evidence="3">The sequence shown here is derived from an EMBL/GenBank/DDBJ whole genome shotgun (WGS) entry which is preliminary data.</text>
</comment>